<evidence type="ECO:0000259" key="1">
    <source>
        <dbReference type="Pfam" id="PF18915"/>
    </source>
</evidence>
<feature type="domain" description="DUF5667" evidence="1">
    <location>
        <begin position="43"/>
        <end position="142"/>
    </location>
</feature>
<name>A0A1F5JVE6_9BACT</name>
<dbReference type="Pfam" id="PF18915">
    <property type="entry name" value="DUF5667"/>
    <property type="match status" value="1"/>
</dbReference>
<protein>
    <recommendedName>
        <fullName evidence="1">DUF5667 domain-containing protein</fullName>
    </recommendedName>
</protein>
<dbReference type="InterPro" id="IPR043725">
    <property type="entry name" value="DUF5667"/>
</dbReference>
<dbReference type="AlphaFoldDB" id="A0A1F5JVE6"/>
<sequence>MKGFRVWGLGFSLIIFVLLYPIPYTLGAILASENDIGYSSLDPSNPFYFIKGIREEIELKLALTPYVKHVRHLEFATRRLREARNLVDKNPSLIPASLERYTSNLNTLLDRRTISGELALKIESSLTSHLFVLQKMHEDLKDNNAKRSIRSAVDKILRRPDIEKPARLKACEFLKKEASSSALNQAEQIVTKERAQKCLGV</sequence>
<dbReference type="Proteomes" id="UP000176902">
    <property type="component" value="Unassembled WGS sequence"/>
</dbReference>
<evidence type="ECO:0000313" key="2">
    <source>
        <dbReference type="EMBL" id="OGE32547.1"/>
    </source>
</evidence>
<reference evidence="2 3" key="1">
    <citation type="journal article" date="2016" name="Nat. Commun.">
        <title>Thousands of microbial genomes shed light on interconnected biogeochemical processes in an aquifer system.</title>
        <authorList>
            <person name="Anantharaman K."/>
            <person name="Brown C.T."/>
            <person name="Hug L.A."/>
            <person name="Sharon I."/>
            <person name="Castelle C.J."/>
            <person name="Probst A.J."/>
            <person name="Thomas B.C."/>
            <person name="Singh A."/>
            <person name="Wilkins M.J."/>
            <person name="Karaoz U."/>
            <person name="Brodie E.L."/>
            <person name="Williams K.H."/>
            <person name="Hubbard S.S."/>
            <person name="Banfield J.F."/>
        </authorList>
    </citation>
    <scope>NUCLEOTIDE SEQUENCE [LARGE SCALE GENOMIC DNA]</scope>
</reference>
<proteinExistence type="predicted"/>
<evidence type="ECO:0000313" key="3">
    <source>
        <dbReference type="Proteomes" id="UP000176902"/>
    </source>
</evidence>
<gene>
    <name evidence="2" type="ORF">A3C59_01600</name>
</gene>
<comment type="caution">
    <text evidence="2">The sequence shown here is derived from an EMBL/GenBank/DDBJ whole genome shotgun (WGS) entry which is preliminary data.</text>
</comment>
<accession>A0A1F5JVE6</accession>
<dbReference type="EMBL" id="MFCV01000025">
    <property type="protein sequence ID" value="OGE32547.1"/>
    <property type="molecule type" value="Genomic_DNA"/>
</dbReference>
<organism evidence="2 3">
    <name type="scientific">Candidatus Daviesbacteria bacterium RIFCSPHIGHO2_02_FULL_36_13</name>
    <dbReference type="NCBI Taxonomy" id="1797768"/>
    <lineage>
        <taxon>Bacteria</taxon>
        <taxon>Candidatus Daviesiibacteriota</taxon>
    </lineage>
</organism>
<dbReference type="STRING" id="1797768.A3C59_01600"/>